<protein>
    <submittedName>
        <fullName evidence="5">Acyl-CoA hydrolase</fullName>
    </submittedName>
</protein>
<proteinExistence type="inferred from homology"/>
<dbReference type="STRING" id="945713.IALB_3078"/>
<dbReference type="GO" id="GO:0052816">
    <property type="term" value="F:long-chain fatty acyl-CoA hydrolase activity"/>
    <property type="evidence" value="ECO:0007669"/>
    <property type="project" value="TreeGrafter"/>
</dbReference>
<dbReference type="GO" id="GO:0005829">
    <property type="term" value="C:cytosol"/>
    <property type="evidence" value="ECO:0007669"/>
    <property type="project" value="TreeGrafter"/>
</dbReference>
<dbReference type="SUPFAM" id="SSF54637">
    <property type="entry name" value="Thioesterase/thiol ester dehydrase-isomerase"/>
    <property type="match status" value="1"/>
</dbReference>
<dbReference type="PANTHER" id="PTHR11049:SF16">
    <property type="entry name" value="PROTEIN VDLD"/>
    <property type="match status" value="1"/>
</dbReference>
<name>I0AP74_IGNAJ</name>
<dbReference type="Pfam" id="PF03061">
    <property type="entry name" value="4HBT"/>
    <property type="match status" value="1"/>
</dbReference>
<dbReference type="AlphaFoldDB" id="I0AP74"/>
<comment type="similarity">
    <text evidence="1">Belongs to the acyl coenzyme A hydrolase family.</text>
</comment>
<dbReference type="Gene3D" id="3.10.129.10">
    <property type="entry name" value="Hotdog Thioesterase"/>
    <property type="match status" value="1"/>
</dbReference>
<dbReference type="GO" id="GO:0006637">
    <property type="term" value="P:acyl-CoA metabolic process"/>
    <property type="evidence" value="ECO:0007669"/>
    <property type="project" value="TreeGrafter"/>
</dbReference>
<evidence type="ECO:0000259" key="4">
    <source>
        <dbReference type="PROSITE" id="PS51770"/>
    </source>
</evidence>
<dbReference type="HOGENOM" id="CLU_050164_3_2_10"/>
<evidence type="ECO:0000256" key="2">
    <source>
        <dbReference type="ARBA" id="ARBA00022801"/>
    </source>
</evidence>
<reference evidence="5 6" key="1">
    <citation type="journal article" date="2012" name="Front. Microbiol.">
        <title>Complete genome of Ignavibacterium album, a metabolically versatile, flagellated, facultative anaerobe from the phylum Chlorobi.</title>
        <authorList>
            <person name="Liu Z."/>
            <person name="Frigaard N.-U."/>
            <person name="Vogl K."/>
            <person name="Iino T."/>
            <person name="Ohkuma M."/>
            <person name="Overmann J."/>
            <person name="Bryant D.A."/>
        </authorList>
    </citation>
    <scope>NUCLEOTIDE SEQUENCE [LARGE SCALE GENOMIC DNA]</scope>
    <source>
        <strain evidence="6">DSM 19864 / JCM 16511 / NBRC 101810 / Mat9-16</strain>
    </source>
</reference>
<evidence type="ECO:0000256" key="3">
    <source>
        <dbReference type="PROSITE-ProRule" id="PRU01106"/>
    </source>
</evidence>
<evidence type="ECO:0000313" key="6">
    <source>
        <dbReference type="Proteomes" id="UP000007394"/>
    </source>
</evidence>
<dbReference type="InterPro" id="IPR006683">
    <property type="entry name" value="Thioestr_dom"/>
</dbReference>
<dbReference type="InterPro" id="IPR040170">
    <property type="entry name" value="Cytosol_ACT"/>
</dbReference>
<dbReference type="InterPro" id="IPR033120">
    <property type="entry name" value="HOTDOG_ACOT"/>
</dbReference>
<evidence type="ECO:0000313" key="5">
    <source>
        <dbReference type="EMBL" id="AFH50781.1"/>
    </source>
</evidence>
<dbReference type="RefSeq" id="WP_014561917.1">
    <property type="nucleotide sequence ID" value="NC_017464.1"/>
</dbReference>
<dbReference type="PROSITE" id="PS51770">
    <property type="entry name" value="HOTDOG_ACOT"/>
    <property type="match status" value="1"/>
</dbReference>
<dbReference type="InterPro" id="IPR029069">
    <property type="entry name" value="HotDog_dom_sf"/>
</dbReference>
<dbReference type="CDD" id="cd03442">
    <property type="entry name" value="BFIT_BACH"/>
    <property type="match status" value="1"/>
</dbReference>
<dbReference type="Proteomes" id="UP000007394">
    <property type="component" value="Chromosome"/>
</dbReference>
<dbReference type="PANTHER" id="PTHR11049">
    <property type="entry name" value="ACYL COENZYME A THIOESTER HYDROLASE"/>
    <property type="match status" value="1"/>
</dbReference>
<feature type="domain" description="HotDog ACOT-type" evidence="4">
    <location>
        <begin position="7"/>
        <end position="119"/>
    </location>
</feature>
<dbReference type="KEGG" id="ial:IALB_3078"/>
<keyword evidence="6" id="KW-1185">Reference proteome</keyword>
<keyword evidence="2 3" id="KW-0378">Hydrolase</keyword>
<dbReference type="eggNOG" id="COG1607">
    <property type="taxonomic scope" value="Bacteria"/>
</dbReference>
<dbReference type="OrthoDB" id="9791628at2"/>
<accession>I0AP74</accession>
<dbReference type="EMBL" id="CP003418">
    <property type="protein sequence ID" value="AFH50781.1"/>
    <property type="molecule type" value="Genomic_DNA"/>
</dbReference>
<gene>
    <name evidence="5" type="ordered locus">IALB_3078</name>
</gene>
<organism evidence="5 6">
    <name type="scientific">Ignavibacterium album (strain DSM 19864 / JCM 16511 / NBRC 101810 / Mat9-16)</name>
    <dbReference type="NCBI Taxonomy" id="945713"/>
    <lineage>
        <taxon>Bacteria</taxon>
        <taxon>Pseudomonadati</taxon>
        <taxon>Ignavibacteriota</taxon>
        <taxon>Ignavibacteria</taxon>
        <taxon>Ignavibacteriales</taxon>
        <taxon>Ignavibacteriaceae</taxon>
        <taxon>Ignavibacterium</taxon>
    </lineage>
</organism>
<evidence type="ECO:0000256" key="1">
    <source>
        <dbReference type="ARBA" id="ARBA00010458"/>
    </source>
</evidence>
<sequence length="157" mass="17566">MNAKPVSDSQIIMTELVLPNHTNQLGNLLGGQLMHWIDICAALSAAKHANRVCVTASVDRIDFHHPIRLGDAVTLVASVNRVFRTSMEVGVKVYAQNFREGTKIHTNTAYLTFVAVDAEGKPVPAPEAIPDSEDEKRRYEEALIRRENRLKTRLHKQ</sequence>